<comment type="similarity">
    <text evidence="2">Belongs to the universal ribosomal protein uL2 family.</text>
</comment>
<sequence>MFSYTHVHSKYTPTINGAHHDEVENRIENNHVTPLISSPTLLMFSRLSLSSLGRAFSTSAALFAKPNVPKKPPSSLSAPLQGSSTQFKTYKPVTPALRHLRLPISPHLYQGRPLRALTVAKREKAGRGRGGKVVVRSRGGGHKQRLREIDFMRMTPGPHDVVRIEYDPGRSAHIALIKARDPKSAQPWSYILACDGLRAGDIVESFRSGIPDGLIEGFVDSPAPTKRSLKLLANVSPSSPQTALASVPDAQDLASATASTNLSLGVLRARTLKPGNVLPLRLIPAGTLVHAISLSPVGRASLVRSAGTFGQVVAHDEKGLWTQVRLQSGEVRNIMQRCVATIGKVSNPDWKHRNLGKAGRTRWLGRRPHVRGVAMNACDHPHGGGRGKSKGGKHPRSVWGWLTKGRRTRRSSDRDGNKFVVKERLRGVRRSN</sequence>
<dbReference type="SUPFAM" id="SSF50104">
    <property type="entry name" value="Translation proteins SH3-like domain"/>
    <property type="match status" value="1"/>
</dbReference>
<feature type="domain" description="Large ribosomal subunit protein uL2 C-terminal" evidence="9">
    <location>
        <begin position="272"/>
        <end position="402"/>
    </location>
</feature>
<dbReference type="InterPro" id="IPR014722">
    <property type="entry name" value="Rib_uL2_dom2"/>
</dbReference>
<feature type="compositionally biased region" description="Basic residues" evidence="8">
    <location>
        <begin position="383"/>
        <end position="396"/>
    </location>
</feature>
<evidence type="ECO:0000259" key="9">
    <source>
        <dbReference type="SMART" id="SM01382"/>
    </source>
</evidence>
<dbReference type="InterPro" id="IPR022666">
    <property type="entry name" value="Ribosomal_uL2_RNA-bd_dom"/>
</dbReference>
<dbReference type="NCBIfam" id="TIGR01171">
    <property type="entry name" value="rplB_bact"/>
    <property type="match status" value="1"/>
</dbReference>
<protein>
    <recommendedName>
        <fullName evidence="7">Large ribosomal subunit protein uL2m</fullName>
    </recommendedName>
</protein>
<evidence type="ECO:0000313" key="12">
    <source>
        <dbReference type="Proteomes" id="UP000663827"/>
    </source>
</evidence>
<dbReference type="EMBL" id="CAJNJQ010006446">
    <property type="protein sequence ID" value="CAE7228435.1"/>
    <property type="molecule type" value="Genomic_DNA"/>
</dbReference>
<proteinExistence type="inferred from homology"/>
<feature type="compositionally biased region" description="Basic and acidic residues" evidence="8">
    <location>
        <begin position="410"/>
        <end position="426"/>
    </location>
</feature>
<evidence type="ECO:0000256" key="1">
    <source>
        <dbReference type="ARBA" id="ARBA00004173"/>
    </source>
</evidence>
<dbReference type="AlphaFoldDB" id="A0A8H3EB06"/>
<dbReference type="PROSITE" id="PS00467">
    <property type="entry name" value="RIBOSOMAL_L2"/>
    <property type="match status" value="1"/>
</dbReference>
<dbReference type="InterPro" id="IPR005880">
    <property type="entry name" value="Ribosomal_uL2_bac/org-type"/>
</dbReference>
<dbReference type="InterPro" id="IPR022669">
    <property type="entry name" value="Ribosomal_uL2_C"/>
</dbReference>
<dbReference type="PANTHER" id="PTHR13691">
    <property type="entry name" value="RIBOSOMAL PROTEIN L2"/>
    <property type="match status" value="1"/>
</dbReference>
<comment type="function">
    <text evidence="6">Component of the mitochondrial ribosome (mitoribosome), a dedicated translation machinery responsible for the synthesis of mitochondrial genome-encoded proteins, including at least some of the essential transmembrane subunits of the mitochondrial respiratory chain. The mitoribosomes are attached to the mitochondrial inner membrane and translation products are cotranslationally integrated into the membrane.</text>
</comment>
<dbReference type="InterPro" id="IPR014726">
    <property type="entry name" value="Ribosomal_uL2_dom3"/>
</dbReference>
<dbReference type="GO" id="GO:0016740">
    <property type="term" value="F:transferase activity"/>
    <property type="evidence" value="ECO:0007669"/>
    <property type="project" value="InterPro"/>
</dbReference>
<dbReference type="InterPro" id="IPR008991">
    <property type="entry name" value="Translation_prot_SH3-like_sf"/>
</dbReference>
<dbReference type="Gene3D" id="4.10.950.10">
    <property type="entry name" value="Ribosomal protein L2, domain 3"/>
    <property type="match status" value="1"/>
</dbReference>
<dbReference type="SUPFAM" id="SSF50249">
    <property type="entry name" value="Nucleic acid-binding proteins"/>
    <property type="match status" value="1"/>
</dbReference>
<evidence type="ECO:0000256" key="8">
    <source>
        <dbReference type="SAM" id="MobiDB-lite"/>
    </source>
</evidence>
<dbReference type="InterPro" id="IPR022671">
    <property type="entry name" value="Ribosomal_uL2_CS"/>
</dbReference>
<evidence type="ECO:0000256" key="4">
    <source>
        <dbReference type="ARBA" id="ARBA00023128"/>
    </source>
</evidence>
<comment type="caution">
    <text evidence="11">The sequence shown here is derived from an EMBL/GenBank/DDBJ whole genome shotgun (WGS) entry which is preliminary data.</text>
</comment>
<organism evidence="11 12">
    <name type="scientific">Rhizoctonia solani</name>
    <dbReference type="NCBI Taxonomy" id="456999"/>
    <lineage>
        <taxon>Eukaryota</taxon>
        <taxon>Fungi</taxon>
        <taxon>Dikarya</taxon>
        <taxon>Basidiomycota</taxon>
        <taxon>Agaricomycotina</taxon>
        <taxon>Agaricomycetes</taxon>
        <taxon>Cantharellales</taxon>
        <taxon>Ceratobasidiaceae</taxon>
        <taxon>Rhizoctonia</taxon>
    </lineage>
</organism>
<dbReference type="Proteomes" id="UP000663827">
    <property type="component" value="Unassembled WGS sequence"/>
</dbReference>
<keyword evidence="4" id="KW-0496">Mitochondrion</keyword>
<comment type="subcellular location">
    <subcellularLocation>
        <location evidence="1">Mitochondrion</location>
    </subcellularLocation>
</comment>
<dbReference type="GO" id="GO:0005762">
    <property type="term" value="C:mitochondrial large ribosomal subunit"/>
    <property type="evidence" value="ECO:0007669"/>
    <property type="project" value="TreeGrafter"/>
</dbReference>
<dbReference type="Pfam" id="PF03947">
    <property type="entry name" value="Ribosomal_L2_C"/>
    <property type="match status" value="1"/>
</dbReference>
<reference evidence="11" key="1">
    <citation type="submission" date="2021-01" db="EMBL/GenBank/DDBJ databases">
        <authorList>
            <person name="Kaushik A."/>
        </authorList>
    </citation>
    <scope>NUCLEOTIDE SEQUENCE</scope>
    <source>
        <strain evidence="11">AG5</strain>
    </source>
</reference>
<feature type="domain" description="Large ribosomal subunit protein uL2 RNA-binding" evidence="10">
    <location>
        <begin position="126"/>
        <end position="205"/>
    </location>
</feature>
<dbReference type="PANTHER" id="PTHR13691:SF5">
    <property type="entry name" value="LARGE RIBOSOMAL SUBUNIT PROTEIN UL2M"/>
    <property type="match status" value="1"/>
</dbReference>
<dbReference type="GO" id="GO:0032543">
    <property type="term" value="P:mitochondrial translation"/>
    <property type="evidence" value="ECO:0007669"/>
    <property type="project" value="TreeGrafter"/>
</dbReference>
<dbReference type="FunFam" id="2.40.50.140:FF:000128">
    <property type="entry name" value="50S ribosomal protein L2"/>
    <property type="match status" value="1"/>
</dbReference>
<dbReference type="SMART" id="SM01383">
    <property type="entry name" value="Ribosomal_L2"/>
    <property type="match status" value="1"/>
</dbReference>
<accession>A0A8H3EB06</accession>
<dbReference type="GO" id="GO:0003735">
    <property type="term" value="F:structural constituent of ribosome"/>
    <property type="evidence" value="ECO:0007669"/>
    <property type="project" value="InterPro"/>
</dbReference>
<feature type="region of interest" description="Disordered" evidence="8">
    <location>
        <begin position="375"/>
        <end position="432"/>
    </location>
</feature>
<dbReference type="Gene3D" id="2.30.30.30">
    <property type="match status" value="1"/>
</dbReference>
<evidence type="ECO:0000313" key="11">
    <source>
        <dbReference type="EMBL" id="CAE7228435.1"/>
    </source>
</evidence>
<keyword evidence="5" id="KW-0687">Ribonucleoprotein</keyword>
<dbReference type="Pfam" id="PF00181">
    <property type="entry name" value="Ribosomal_L2_N"/>
    <property type="match status" value="1"/>
</dbReference>
<evidence type="ECO:0000256" key="2">
    <source>
        <dbReference type="ARBA" id="ARBA00005636"/>
    </source>
</evidence>
<dbReference type="InterPro" id="IPR002171">
    <property type="entry name" value="Ribosomal_uL2"/>
</dbReference>
<gene>
    <name evidence="11" type="ORF">RDB_LOCUS180408</name>
</gene>
<evidence type="ECO:0000259" key="10">
    <source>
        <dbReference type="SMART" id="SM01383"/>
    </source>
</evidence>
<evidence type="ECO:0000256" key="3">
    <source>
        <dbReference type="ARBA" id="ARBA00022980"/>
    </source>
</evidence>
<evidence type="ECO:0000256" key="6">
    <source>
        <dbReference type="ARBA" id="ARBA00037226"/>
    </source>
</evidence>
<dbReference type="Gene3D" id="2.40.50.140">
    <property type="entry name" value="Nucleic acid-binding proteins"/>
    <property type="match status" value="1"/>
</dbReference>
<dbReference type="GO" id="GO:0003723">
    <property type="term" value="F:RNA binding"/>
    <property type="evidence" value="ECO:0007669"/>
    <property type="project" value="InterPro"/>
</dbReference>
<dbReference type="InterPro" id="IPR012340">
    <property type="entry name" value="NA-bd_OB-fold"/>
</dbReference>
<keyword evidence="3" id="KW-0689">Ribosomal protein</keyword>
<name>A0A8H3EB06_9AGAM</name>
<evidence type="ECO:0000256" key="5">
    <source>
        <dbReference type="ARBA" id="ARBA00023274"/>
    </source>
</evidence>
<dbReference type="SMART" id="SM01382">
    <property type="entry name" value="Ribosomal_L2_C"/>
    <property type="match status" value="1"/>
</dbReference>
<dbReference type="FunFam" id="4.10.950.10:FF:000001">
    <property type="entry name" value="50S ribosomal protein L2"/>
    <property type="match status" value="1"/>
</dbReference>
<evidence type="ECO:0000256" key="7">
    <source>
        <dbReference type="ARBA" id="ARBA00069872"/>
    </source>
</evidence>
<dbReference type="FunFam" id="2.30.30.30:FF:000001">
    <property type="entry name" value="50S ribosomal protein L2"/>
    <property type="match status" value="1"/>
</dbReference>